<dbReference type="Proteomes" id="UP000324222">
    <property type="component" value="Unassembled WGS sequence"/>
</dbReference>
<accession>A0A5B7I1N8</accession>
<organism evidence="2 3">
    <name type="scientific">Portunus trituberculatus</name>
    <name type="common">Swimming crab</name>
    <name type="synonym">Neptunus trituberculatus</name>
    <dbReference type="NCBI Taxonomy" id="210409"/>
    <lineage>
        <taxon>Eukaryota</taxon>
        <taxon>Metazoa</taxon>
        <taxon>Ecdysozoa</taxon>
        <taxon>Arthropoda</taxon>
        <taxon>Crustacea</taxon>
        <taxon>Multicrustacea</taxon>
        <taxon>Malacostraca</taxon>
        <taxon>Eumalacostraca</taxon>
        <taxon>Eucarida</taxon>
        <taxon>Decapoda</taxon>
        <taxon>Pleocyemata</taxon>
        <taxon>Brachyura</taxon>
        <taxon>Eubrachyura</taxon>
        <taxon>Portunoidea</taxon>
        <taxon>Portunidae</taxon>
        <taxon>Portuninae</taxon>
        <taxon>Portunus</taxon>
    </lineage>
</organism>
<gene>
    <name evidence="2" type="ORF">E2C01_070569</name>
</gene>
<dbReference type="AlphaFoldDB" id="A0A5B7I1N8"/>
<evidence type="ECO:0000313" key="3">
    <source>
        <dbReference type="Proteomes" id="UP000324222"/>
    </source>
</evidence>
<feature type="region of interest" description="Disordered" evidence="1">
    <location>
        <begin position="1"/>
        <end position="36"/>
    </location>
</feature>
<comment type="caution">
    <text evidence="2">The sequence shown here is derived from an EMBL/GenBank/DDBJ whole genome shotgun (WGS) entry which is preliminary data.</text>
</comment>
<name>A0A5B7I1N8_PORTR</name>
<protein>
    <submittedName>
        <fullName evidence="2">Uncharacterized protein</fullName>
    </submittedName>
</protein>
<feature type="region of interest" description="Disordered" evidence="1">
    <location>
        <begin position="66"/>
        <end position="87"/>
    </location>
</feature>
<sequence length="87" mass="9421">MITLTTSDDSSGEEYVPTAEDLEEMEPPILPSSRHGSGMMILMAAGNDEDEDDPLSFLYSLGLQKRGKKKGLDSEVCGDEAKTLPMP</sequence>
<proteinExistence type="predicted"/>
<reference evidence="2 3" key="1">
    <citation type="submission" date="2019-05" db="EMBL/GenBank/DDBJ databases">
        <title>Another draft genome of Portunus trituberculatus and its Hox gene families provides insights of decapod evolution.</title>
        <authorList>
            <person name="Jeong J.-H."/>
            <person name="Song I."/>
            <person name="Kim S."/>
            <person name="Choi T."/>
            <person name="Kim D."/>
            <person name="Ryu S."/>
            <person name="Kim W."/>
        </authorList>
    </citation>
    <scope>NUCLEOTIDE SEQUENCE [LARGE SCALE GENOMIC DNA]</scope>
    <source>
        <tissue evidence="2">Muscle</tissue>
    </source>
</reference>
<dbReference type="EMBL" id="VSRR010042744">
    <property type="protein sequence ID" value="MPC76163.1"/>
    <property type="molecule type" value="Genomic_DNA"/>
</dbReference>
<evidence type="ECO:0000256" key="1">
    <source>
        <dbReference type="SAM" id="MobiDB-lite"/>
    </source>
</evidence>
<evidence type="ECO:0000313" key="2">
    <source>
        <dbReference type="EMBL" id="MPC76163.1"/>
    </source>
</evidence>
<keyword evidence="3" id="KW-1185">Reference proteome</keyword>